<sequence>MTLIHREMQFIEYRDGEALFLNPDGEVRYFGYPCDNSCPGREEELNHLQCCQVGSKGVP</sequence>
<reference evidence="1" key="1">
    <citation type="submission" date="2022-12" db="EMBL/GenBank/DDBJ databases">
        <title>Reference genome sequencing for broad-spectrum identification of bacterial and archaeal isolates by mass spectrometry.</title>
        <authorList>
            <person name="Sekiguchi Y."/>
            <person name="Tourlousse D.M."/>
        </authorList>
    </citation>
    <scope>NUCLEOTIDE SEQUENCE</scope>
    <source>
        <strain evidence="1">10succ1</strain>
    </source>
</reference>
<dbReference type="Proteomes" id="UP001144471">
    <property type="component" value="Unassembled WGS sequence"/>
</dbReference>
<gene>
    <name evidence="1" type="ORF">PM10SUCC1_22430</name>
</gene>
<evidence type="ECO:0000313" key="2">
    <source>
        <dbReference type="Proteomes" id="UP001144471"/>
    </source>
</evidence>
<proteinExistence type="predicted"/>
<dbReference type="EMBL" id="BSDY01000010">
    <property type="protein sequence ID" value="GLI56729.1"/>
    <property type="molecule type" value="Genomic_DNA"/>
</dbReference>
<accession>A0A9W6GMV2</accession>
<protein>
    <submittedName>
        <fullName evidence="1">Uncharacterized protein</fullName>
    </submittedName>
</protein>
<comment type="caution">
    <text evidence="1">The sequence shown here is derived from an EMBL/GenBank/DDBJ whole genome shotgun (WGS) entry which is preliminary data.</text>
</comment>
<organism evidence="1 2">
    <name type="scientific">Propionigenium maris DSM 9537</name>
    <dbReference type="NCBI Taxonomy" id="1123000"/>
    <lineage>
        <taxon>Bacteria</taxon>
        <taxon>Fusobacteriati</taxon>
        <taxon>Fusobacteriota</taxon>
        <taxon>Fusobacteriia</taxon>
        <taxon>Fusobacteriales</taxon>
        <taxon>Fusobacteriaceae</taxon>
        <taxon>Propionigenium</taxon>
    </lineage>
</organism>
<dbReference type="RefSeq" id="WP_281836057.1">
    <property type="nucleotide sequence ID" value="NZ_BSDY01000010.1"/>
</dbReference>
<keyword evidence="2" id="KW-1185">Reference proteome</keyword>
<dbReference type="AlphaFoldDB" id="A0A9W6GMV2"/>
<name>A0A9W6GMV2_9FUSO</name>
<evidence type="ECO:0000313" key="1">
    <source>
        <dbReference type="EMBL" id="GLI56729.1"/>
    </source>
</evidence>